<dbReference type="AlphaFoldDB" id="A0A8S1SH14"/>
<gene>
    <name evidence="4" type="ORF">PPENT_87.1.T0070445</name>
</gene>
<evidence type="ECO:0000256" key="3">
    <source>
        <dbReference type="PROSITE-ProRule" id="PRU00221"/>
    </source>
</evidence>
<comment type="caution">
    <text evidence="4">The sequence shown here is derived from an EMBL/GenBank/DDBJ whole genome shotgun (WGS) entry which is preliminary data.</text>
</comment>
<feature type="repeat" description="WD" evidence="3">
    <location>
        <begin position="22"/>
        <end position="63"/>
    </location>
</feature>
<keyword evidence="5" id="KW-1185">Reference proteome</keyword>
<evidence type="ECO:0000256" key="1">
    <source>
        <dbReference type="ARBA" id="ARBA00022574"/>
    </source>
</evidence>
<feature type="repeat" description="WD" evidence="3">
    <location>
        <begin position="150"/>
        <end position="191"/>
    </location>
</feature>
<accession>A0A8S1SH14</accession>
<reference evidence="4" key="1">
    <citation type="submission" date="2021-01" db="EMBL/GenBank/DDBJ databases">
        <authorList>
            <consortium name="Genoscope - CEA"/>
            <person name="William W."/>
        </authorList>
    </citation>
    <scope>NUCLEOTIDE SEQUENCE</scope>
</reference>
<name>A0A8S1SH14_9CILI</name>
<dbReference type="PROSITE" id="PS50294">
    <property type="entry name" value="WD_REPEATS_REGION"/>
    <property type="match status" value="1"/>
</dbReference>
<protein>
    <submittedName>
        <fullName evidence="4">Uncharacterized protein</fullName>
    </submittedName>
</protein>
<dbReference type="Proteomes" id="UP000689195">
    <property type="component" value="Unassembled WGS sequence"/>
</dbReference>
<dbReference type="PROSITE" id="PS00678">
    <property type="entry name" value="WD_REPEATS_1"/>
    <property type="match status" value="1"/>
</dbReference>
<organism evidence="4 5">
    <name type="scientific">Paramecium pentaurelia</name>
    <dbReference type="NCBI Taxonomy" id="43138"/>
    <lineage>
        <taxon>Eukaryota</taxon>
        <taxon>Sar</taxon>
        <taxon>Alveolata</taxon>
        <taxon>Ciliophora</taxon>
        <taxon>Intramacronucleata</taxon>
        <taxon>Oligohymenophorea</taxon>
        <taxon>Peniculida</taxon>
        <taxon>Parameciidae</taxon>
        <taxon>Paramecium</taxon>
    </lineage>
</organism>
<dbReference type="Pfam" id="PF00400">
    <property type="entry name" value="WD40"/>
    <property type="match status" value="4"/>
</dbReference>
<keyword evidence="1 3" id="KW-0853">WD repeat</keyword>
<dbReference type="PANTHER" id="PTHR19848">
    <property type="entry name" value="WD40 REPEAT PROTEIN"/>
    <property type="match status" value="1"/>
</dbReference>
<sequence>MNAEESTVPDYKLIFKSTSVIIPAHYFAINSVVITPDCNKVIKVSSEGQLKIWDTSTHTEICQISDNFDYAFCVDVSDDGQCIASRGSNDQIIRIWNINDTLEPVFRFKYHTKIVQRIRFVPQSQQLVSISQDHQVVIWHDTKPNPSRILKHHKSSVKGLAIYKNCKFMATSALDKQLIIWNIQNNFSLVHQV</sequence>
<dbReference type="OrthoDB" id="538223at2759"/>
<proteinExistence type="predicted"/>
<dbReference type="PROSITE" id="PS50082">
    <property type="entry name" value="WD_REPEATS_2"/>
    <property type="match status" value="3"/>
</dbReference>
<dbReference type="InterPro" id="IPR001680">
    <property type="entry name" value="WD40_rpt"/>
</dbReference>
<evidence type="ECO:0000256" key="2">
    <source>
        <dbReference type="ARBA" id="ARBA00022737"/>
    </source>
</evidence>
<keyword evidence="2" id="KW-0677">Repeat</keyword>
<evidence type="ECO:0000313" key="4">
    <source>
        <dbReference type="EMBL" id="CAD8139050.1"/>
    </source>
</evidence>
<dbReference type="SMART" id="SM00320">
    <property type="entry name" value="WD40"/>
    <property type="match status" value="4"/>
</dbReference>
<feature type="repeat" description="WD" evidence="3">
    <location>
        <begin position="108"/>
        <end position="139"/>
    </location>
</feature>
<evidence type="ECO:0000313" key="5">
    <source>
        <dbReference type="Proteomes" id="UP000689195"/>
    </source>
</evidence>
<dbReference type="InterPro" id="IPR019775">
    <property type="entry name" value="WD40_repeat_CS"/>
</dbReference>
<dbReference type="EMBL" id="CAJJDO010000007">
    <property type="protein sequence ID" value="CAD8139050.1"/>
    <property type="molecule type" value="Genomic_DNA"/>
</dbReference>
<dbReference type="PANTHER" id="PTHR19848:SF8">
    <property type="entry name" value="F-BOX AND WD REPEAT DOMAIN CONTAINING 7"/>
    <property type="match status" value="1"/>
</dbReference>